<evidence type="ECO:0000259" key="2">
    <source>
        <dbReference type="Pfam" id="PF13193"/>
    </source>
</evidence>
<dbReference type="Gene3D" id="3.40.50.12780">
    <property type="entry name" value="N-terminal domain of ligase-like"/>
    <property type="match status" value="1"/>
</dbReference>
<name>F0QYW4_VULM7</name>
<dbReference type="InterPro" id="IPR020845">
    <property type="entry name" value="AMP-binding_CS"/>
</dbReference>
<dbReference type="KEGG" id="vmo:VMUT_0028"/>
<proteinExistence type="predicted"/>
<dbReference type="PANTHER" id="PTHR43767">
    <property type="entry name" value="LONG-CHAIN-FATTY-ACID--COA LIGASE"/>
    <property type="match status" value="1"/>
</dbReference>
<dbReference type="InterPro" id="IPR000873">
    <property type="entry name" value="AMP-dep_synth/lig_dom"/>
</dbReference>
<dbReference type="Pfam" id="PF13193">
    <property type="entry name" value="AMP-binding_C"/>
    <property type="match status" value="1"/>
</dbReference>
<dbReference type="SUPFAM" id="SSF56801">
    <property type="entry name" value="Acetyl-CoA synthetase-like"/>
    <property type="match status" value="1"/>
</dbReference>
<dbReference type="InterPro" id="IPR050237">
    <property type="entry name" value="ATP-dep_AMP-bd_enzyme"/>
</dbReference>
<dbReference type="Proteomes" id="UP000007485">
    <property type="component" value="Chromosome"/>
</dbReference>
<dbReference type="InterPro" id="IPR042099">
    <property type="entry name" value="ANL_N_sf"/>
</dbReference>
<accession>F0QYW4</accession>
<dbReference type="PANTHER" id="PTHR43767:SF11">
    <property type="entry name" value="MEDIUM-CHAIN-FATTY-ACID--COA LIGASE"/>
    <property type="match status" value="1"/>
</dbReference>
<keyword evidence="3" id="KW-0436">Ligase</keyword>
<dbReference type="PROSITE" id="PS00455">
    <property type="entry name" value="AMP_BINDING"/>
    <property type="match status" value="1"/>
</dbReference>
<evidence type="ECO:0000313" key="3">
    <source>
        <dbReference type="EMBL" id="ADY00245.1"/>
    </source>
</evidence>
<feature type="domain" description="AMP-binding enzyme C-terminal" evidence="2">
    <location>
        <begin position="432"/>
        <end position="510"/>
    </location>
</feature>
<dbReference type="InterPro" id="IPR025110">
    <property type="entry name" value="AMP-bd_C"/>
</dbReference>
<dbReference type="GO" id="GO:0016877">
    <property type="term" value="F:ligase activity, forming carbon-sulfur bonds"/>
    <property type="evidence" value="ECO:0007669"/>
    <property type="project" value="UniProtKB-ARBA"/>
</dbReference>
<feature type="domain" description="AMP-dependent synthetase/ligase" evidence="1">
    <location>
        <begin position="22"/>
        <end position="376"/>
    </location>
</feature>
<dbReference type="Pfam" id="PF00501">
    <property type="entry name" value="AMP-binding"/>
    <property type="match status" value="1"/>
</dbReference>
<dbReference type="EMBL" id="CP002529">
    <property type="protein sequence ID" value="ADY00245.1"/>
    <property type="molecule type" value="Genomic_DNA"/>
</dbReference>
<protein>
    <submittedName>
        <fullName evidence="3">Medium-chain-fatty-acid-CoA ligase</fullName>
    </submittedName>
</protein>
<dbReference type="eggNOG" id="arCOG00856">
    <property type="taxonomic scope" value="Archaea"/>
</dbReference>
<dbReference type="HOGENOM" id="CLU_000022_59_5_2"/>
<dbReference type="GeneID" id="10287680"/>
<keyword evidence="4" id="KW-1185">Reference proteome</keyword>
<evidence type="ECO:0000259" key="1">
    <source>
        <dbReference type="Pfam" id="PF00501"/>
    </source>
</evidence>
<gene>
    <name evidence="3" type="ordered locus">VMUT_0028</name>
</gene>
<organism evidence="3 4">
    <name type="scientific">Vulcanisaeta moutnovskia (strain 768-28)</name>
    <dbReference type="NCBI Taxonomy" id="985053"/>
    <lineage>
        <taxon>Archaea</taxon>
        <taxon>Thermoproteota</taxon>
        <taxon>Thermoprotei</taxon>
        <taxon>Thermoproteales</taxon>
        <taxon>Thermoproteaceae</taxon>
        <taxon>Vulcanisaeta</taxon>
    </lineage>
</organism>
<dbReference type="RefSeq" id="WP_013603409.1">
    <property type="nucleotide sequence ID" value="NC_015151.1"/>
</dbReference>
<evidence type="ECO:0000313" key="4">
    <source>
        <dbReference type="Proteomes" id="UP000007485"/>
    </source>
</evidence>
<dbReference type="InterPro" id="IPR045851">
    <property type="entry name" value="AMP-bd_C_sf"/>
</dbReference>
<reference evidence="3 4" key="1">
    <citation type="journal article" date="2011" name="J. Bacteriol.">
        <title>Complete genome sequence of 'Vulcanisaeta moutnovskia' strain 768-28, a novel member of the hyperthermophilic crenarchaeal genus vulcanisaeta.</title>
        <authorList>
            <person name="Gumerov V.M."/>
            <person name="Mardanov A.V."/>
            <person name="Beletsky A.V."/>
            <person name="Prokofeva M.I."/>
            <person name="Bonch-Osmolovskaya E.A."/>
            <person name="Ravin N.V."/>
            <person name="Skryabin K.G."/>
        </authorList>
    </citation>
    <scope>NUCLEOTIDE SEQUENCE [LARGE SCALE GENOMIC DNA]</scope>
    <source>
        <strain evidence="3 4">768-28</strain>
    </source>
</reference>
<sequence length="510" mass="57078">MSDSGIGFTVHYVIRRASLLCPDTEVVTENTRLKYSDVYGRIISLANSLLSLGIHKGTVIGVADWNTLPMFELHYAAAMIGAVIYPVNIRLPPDQIAYTMKVAEIEWLFYSNDFRALATLVNKDKLVSLGPTCDAKYCYDDLINNKEVKEPEIEVSGNDYFSILFTSGTTGLPKAVKYTHEKFVHGALAIAYQLGFYNTPANLHQGDIIMPFIPFYHIHSWGSFIHAPYLCSKYVLMGRFTPDKALMLIEREKITWINAVPTMMYMLIDAAEKMNKLHVLRGLKALVGGMPIASGLAKRMHELGIAFSSIYGGTDMLATSISIVSKDFSSVDEFLDYIRLTTHPVPFVEIRIVNPATGKDVDRGQIGEVWLRAPWLPYEYHKDPEKTRESYVGGWFRTGDVGIVLSDGGLRVLDRLKDVIKSGGEWIPTSILEAIISNIPGVDLVAVIGKPHEKWGERPVAVVKLREGYNITKVQIYEALNKEVNSGRIPKWWLPDDIIFVKEIPLTSTG</sequence>
<dbReference type="Gene3D" id="3.30.300.30">
    <property type="match status" value="1"/>
</dbReference>
<dbReference type="AlphaFoldDB" id="F0QYW4"/>
<dbReference type="STRING" id="985053.VMUT_0028"/>
<dbReference type="OrthoDB" id="35688at2157"/>